<protein>
    <recommendedName>
        <fullName evidence="3">ATP-grasp fold RimK-type domain-containing protein</fullName>
    </recommendedName>
</protein>
<comment type="caution">
    <text evidence="1">The sequence shown here is derived from an EMBL/GenBank/DDBJ whole genome shotgun (WGS) entry which is preliminary data.</text>
</comment>
<dbReference type="EMBL" id="MWQN01000006">
    <property type="protein sequence ID" value="OPC76497.1"/>
    <property type="molecule type" value="Genomic_DNA"/>
</dbReference>
<accession>A0A1T3NI30</accession>
<sequence length="81" mass="8718">MPCDIARACVAHARDLGLVYAALDFVVTPQGWTYLETNPNGEFGFVQALTDQPIAQAIADLLIHGRAGRNDTGIPSPHARM</sequence>
<evidence type="ECO:0008006" key="3">
    <source>
        <dbReference type="Google" id="ProtNLM"/>
    </source>
</evidence>
<organism evidence="1 2">
    <name type="scientific">Embleya scabrispora</name>
    <dbReference type="NCBI Taxonomy" id="159449"/>
    <lineage>
        <taxon>Bacteria</taxon>
        <taxon>Bacillati</taxon>
        <taxon>Actinomycetota</taxon>
        <taxon>Actinomycetes</taxon>
        <taxon>Kitasatosporales</taxon>
        <taxon>Streptomycetaceae</taxon>
        <taxon>Embleya</taxon>
    </lineage>
</organism>
<dbReference type="RefSeq" id="WP_078982776.1">
    <property type="nucleotide sequence ID" value="NZ_MWQN01000006.1"/>
</dbReference>
<dbReference type="STRING" id="159449.B4N89_46575"/>
<name>A0A1T3NI30_9ACTN</name>
<evidence type="ECO:0000313" key="1">
    <source>
        <dbReference type="EMBL" id="OPC76497.1"/>
    </source>
</evidence>
<evidence type="ECO:0000313" key="2">
    <source>
        <dbReference type="Proteomes" id="UP000190037"/>
    </source>
</evidence>
<dbReference type="AlphaFoldDB" id="A0A1T3NI30"/>
<reference evidence="1 2" key="1">
    <citation type="submission" date="2017-03" db="EMBL/GenBank/DDBJ databases">
        <title>Draft genome sequence of Streptomyces scabrisporus NF3, endophyte isolated from Amphipterygium adstringens.</title>
        <authorList>
            <person name="Vazquez M."/>
            <person name="Ceapa C.D."/>
            <person name="Rodriguez Luna D."/>
            <person name="Sanchez Esquivel S."/>
        </authorList>
    </citation>
    <scope>NUCLEOTIDE SEQUENCE [LARGE SCALE GENOMIC DNA]</scope>
    <source>
        <strain evidence="1 2">NF3</strain>
    </source>
</reference>
<dbReference type="Gene3D" id="3.30.470.20">
    <property type="entry name" value="ATP-grasp fold, B domain"/>
    <property type="match status" value="1"/>
</dbReference>
<proteinExistence type="predicted"/>
<dbReference type="SUPFAM" id="SSF56059">
    <property type="entry name" value="Glutathione synthetase ATP-binding domain-like"/>
    <property type="match status" value="1"/>
</dbReference>
<dbReference type="Proteomes" id="UP000190037">
    <property type="component" value="Unassembled WGS sequence"/>
</dbReference>
<dbReference type="OrthoDB" id="9794735at2"/>
<gene>
    <name evidence="1" type="ORF">B4N89_46575</name>
</gene>
<keyword evidence="2" id="KW-1185">Reference proteome</keyword>